<dbReference type="PROSITE" id="PS51318">
    <property type="entry name" value="TAT"/>
    <property type="match status" value="1"/>
</dbReference>
<evidence type="ECO:0000256" key="1">
    <source>
        <dbReference type="SAM" id="SignalP"/>
    </source>
</evidence>
<dbReference type="InterPro" id="IPR006626">
    <property type="entry name" value="PbH1"/>
</dbReference>
<accession>A0A2G1QIV8</accession>
<dbReference type="Proteomes" id="UP000221168">
    <property type="component" value="Unassembled WGS sequence"/>
</dbReference>
<dbReference type="InterPro" id="IPR012334">
    <property type="entry name" value="Pectin_lyas_fold"/>
</dbReference>
<dbReference type="PANTHER" id="PTHR36453:SF1">
    <property type="entry name" value="RIGHT HANDED BETA HELIX DOMAIN-CONTAINING PROTEIN"/>
    <property type="match status" value="1"/>
</dbReference>
<feature type="domain" description="Right handed beta helix" evidence="2">
    <location>
        <begin position="129"/>
        <end position="215"/>
    </location>
</feature>
<keyword evidence="4" id="KW-1185">Reference proteome</keyword>
<dbReference type="InterPro" id="IPR011050">
    <property type="entry name" value="Pectin_lyase_fold/virulence"/>
</dbReference>
<evidence type="ECO:0000313" key="4">
    <source>
        <dbReference type="Proteomes" id="UP000221168"/>
    </source>
</evidence>
<evidence type="ECO:0000259" key="2">
    <source>
        <dbReference type="Pfam" id="PF13229"/>
    </source>
</evidence>
<name>A0A2G1QIV8_9HYPH</name>
<dbReference type="SUPFAM" id="SSF51126">
    <property type="entry name" value="Pectin lyase-like"/>
    <property type="match status" value="1"/>
</dbReference>
<dbReference type="InterPro" id="IPR006311">
    <property type="entry name" value="TAT_signal"/>
</dbReference>
<dbReference type="InterPro" id="IPR039448">
    <property type="entry name" value="Beta_helix"/>
</dbReference>
<dbReference type="OrthoDB" id="9788772at2"/>
<keyword evidence="1" id="KW-0732">Signal</keyword>
<protein>
    <submittedName>
        <fullName evidence="3">TIGR03808 family TAT-translocated repetitive protein</fullName>
    </submittedName>
</protein>
<dbReference type="Gene3D" id="2.160.20.10">
    <property type="entry name" value="Single-stranded right-handed beta-helix, Pectin lyase-like"/>
    <property type="match status" value="2"/>
</dbReference>
<evidence type="ECO:0000313" key="3">
    <source>
        <dbReference type="EMBL" id="PHP65148.1"/>
    </source>
</evidence>
<comment type="caution">
    <text evidence="3">The sequence shown here is derived from an EMBL/GenBank/DDBJ whole genome shotgun (WGS) entry which is preliminary data.</text>
</comment>
<dbReference type="InterPro" id="IPR022388">
    <property type="entry name" value="CHP03808"/>
</dbReference>
<dbReference type="EMBL" id="PDVP01000018">
    <property type="protein sequence ID" value="PHP65148.1"/>
    <property type="molecule type" value="Genomic_DNA"/>
</dbReference>
<dbReference type="Pfam" id="PF13229">
    <property type="entry name" value="Beta_helix"/>
    <property type="match status" value="2"/>
</dbReference>
<dbReference type="AlphaFoldDB" id="A0A2G1QIV8"/>
<proteinExistence type="predicted"/>
<dbReference type="SMART" id="SM00710">
    <property type="entry name" value="PbH1"/>
    <property type="match status" value="9"/>
</dbReference>
<feature type="domain" description="Right handed beta helix" evidence="2">
    <location>
        <begin position="219"/>
        <end position="318"/>
    </location>
</feature>
<gene>
    <name evidence="3" type="ORF">CSC94_20745</name>
</gene>
<feature type="chain" id="PRO_5013867978" evidence="1">
    <location>
        <begin position="27"/>
        <end position="456"/>
    </location>
</feature>
<organism evidence="3 4">
    <name type="scientific">Zhengella mangrovi</name>
    <dbReference type="NCBI Taxonomy" id="1982044"/>
    <lineage>
        <taxon>Bacteria</taxon>
        <taxon>Pseudomonadati</taxon>
        <taxon>Pseudomonadota</taxon>
        <taxon>Alphaproteobacteria</taxon>
        <taxon>Hyphomicrobiales</taxon>
        <taxon>Notoacmeibacteraceae</taxon>
        <taxon>Zhengella</taxon>
    </lineage>
</organism>
<feature type="signal peptide" evidence="1">
    <location>
        <begin position="1"/>
        <end position="26"/>
    </location>
</feature>
<dbReference type="InterPro" id="IPR022444">
    <property type="entry name" value="Cofactor-bd_rpt"/>
</dbReference>
<dbReference type="RefSeq" id="WP_099308294.1">
    <property type="nucleotide sequence ID" value="NZ_PDVP01000018.1"/>
</dbReference>
<reference evidence="3 4" key="1">
    <citation type="submission" date="2017-10" db="EMBL/GenBank/DDBJ databases">
        <title>Sedimentibacterium mangrovi gen. nov., sp. nov., a novel member of family Phyllobacteriacea isolated from mangrove sediment.</title>
        <authorList>
            <person name="Liao H."/>
            <person name="Tian Y."/>
        </authorList>
    </citation>
    <scope>NUCLEOTIDE SEQUENCE [LARGE SCALE GENOMIC DNA]</scope>
    <source>
        <strain evidence="3 4">X9-2-2</strain>
    </source>
</reference>
<dbReference type="NCBIfam" id="TIGR03807">
    <property type="entry name" value="RR_fam_repeat"/>
    <property type="match status" value="2"/>
</dbReference>
<dbReference type="NCBIfam" id="TIGR03808">
    <property type="entry name" value="RR_plus_rpt_1"/>
    <property type="match status" value="1"/>
</dbReference>
<sequence length="456" mass="47797">MLDRRRFLSALLPATAVAAVPFPASARALLERTAMRGSLDAGDLGVRPGALDDQSRVFQAMLDEADRRNQAVFLPPGIYPVSNLTLPKRVRLSGVPGATQIVYTGNGHLFGGEDCEMFSLEGLTIDGQNRWLSDQTQGLIDLRRVGRVMIDQCDIIGSGKSGLTLERCGGRVERSHISGAQDYALYAVESTGLTVTGNTVEDCGNGGILIHRWQDGPDGSFVTHNRIARIGARRGGTGQYGNGINLFRASGVTVANNSVSDCAFSAIRANSASNMIAQGNSCLRSGETALYAEFAFEGAVIANNIVDGAANGISVVNFNQGGRLAVIQGNVVRHLSTEGPYPADAPGFGVGITAEADTSITGNTVEGAPRYGLHLGWGEFLRNITATGNMIRDCGTGIAVSVADGAGRAVISDNVIDAARKGAIVGYRWSEPATGDLARASASDWPNLTVERNAAG</sequence>
<dbReference type="PANTHER" id="PTHR36453">
    <property type="entry name" value="SECRETED PROTEIN-RELATED"/>
    <property type="match status" value="1"/>
</dbReference>